<organism evidence="2 3">
    <name type="scientific">Thlaspi arvense</name>
    <name type="common">Field penny-cress</name>
    <dbReference type="NCBI Taxonomy" id="13288"/>
    <lineage>
        <taxon>Eukaryota</taxon>
        <taxon>Viridiplantae</taxon>
        <taxon>Streptophyta</taxon>
        <taxon>Embryophyta</taxon>
        <taxon>Tracheophyta</taxon>
        <taxon>Spermatophyta</taxon>
        <taxon>Magnoliopsida</taxon>
        <taxon>eudicotyledons</taxon>
        <taxon>Gunneridae</taxon>
        <taxon>Pentapetalae</taxon>
        <taxon>rosids</taxon>
        <taxon>malvids</taxon>
        <taxon>Brassicales</taxon>
        <taxon>Brassicaceae</taxon>
        <taxon>Thlaspideae</taxon>
        <taxon>Thlaspi</taxon>
    </lineage>
</organism>
<feature type="compositionally biased region" description="Low complexity" evidence="1">
    <location>
        <begin position="22"/>
        <end position="37"/>
    </location>
</feature>
<gene>
    <name evidence="2" type="ORF">TAV2_LOCUS3967</name>
</gene>
<evidence type="ECO:0000256" key="1">
    <source>
        <dbReference type="SAM" id="MobiDB-lite"/>
    </source>
</evidence>
<evidence type="ECO:0000313" key="2">
    <source>
        <dbReference type="EMBL" id="CAH2035081.1"/>
    </source>
</evidence>
<feature type="region of interest" description="Disordered" evidence="1">
    <location>
        <begin position="14"/>
        <end position="42"/>
    </location>
</feature>
<feature type="region of interest" description="Disordered" evidence="1">
    <location>
        <begin position="387"/>
        <end position="417"/>
    </location>
</feature>
<feature type="non-terminal residue" evidence="2">
    <location>
        <position position="705"/>
    </location>
</feature>
<evidence type="ECO:0000313" key="3">
    <source>
        <dbReference type="Proteomes" id="UP000836841"/>
    </source>
</evidence>
<accession>A0AAU9R6R8</accession>
<name>A0AAU9R6R8_THLAR</name>
<sequence>EISFFVFSQLRKKKWGGEGEKPSSYPFPSSSSSSSSSTIRQSHRERYIEEMKQCNNGIDGLRSGLSPSTIDSPSFSLTASKSEHEYSIWCDYNLDLSFLSSDDQRSGLDDDDSLSNLSRDVDATKGENKICIVFSSLFDVKGQLLEEKIVLLNPNQLLSKSPSNVTGDDKMEPSCANTILISEKSSAGSLQDDSEEDSPCWIGIQSRKTLLASGAKSVASRRSTDDLSGFHRLNPLAPQFIPSNSKKNVDTDVGKFEEKSSSSLKKSLSSNFPSSSGEFDLTDLPVDGSNDAARSISILNHNADESLGFVSQDSVSKTVSISDSRNETQLSKRLDPLAPLFVPSGAKLSPSVHEKQGAFEATSALTSLNMVKVVASSGELDNSFKSSYGAHESGSTSSYTAKLGTSNDKSHGQRKLNPLARQFSLADTKRKAYRYDNYQSADDSSLVVNSPTGYWDHNAVDADLSQSSVYVKRLLPNISPKADSNVGSTKWFAVEPNTTLSVQGNKDFKHPLPFHVVETAASSSSSGVKAFSGSSPKMDVKKLLTTMHGLSELLTHAHGSESSDSPDADEVDLINSTVQNLNLYVRNSTQEQAEYKSIGRHNSYDIQLLPNKSKLSIRDLQLPRTNNMTVDLDVKRKEKYSVDSGEMVPDSRLYYGVTKDNGFGQVVAKSAYQQQNHQGEEQINQHALFYKSLWLKAEADRLAYV</sequence>
<keyword evidence="3" id="KW-1185">Reference proteome</keyword>
<protein>
    <submittedName>
        <fullName evidence="2">Uncharacterized protein</fullName>
    </submittedName>
</protein>
<dbReference type="Proteomes" id="UP000836841">
    <property type="component" value="Chromosome 1"/>
</dbReference>
<dbReference type="PANTHER" id="PTHR34361:SF6">
    <property type="entry name" value="POX DOMAIN-CONTAINING PROTEIN"/>
    <property type="match status" value="1"/>
</dbReference>
<feature type="compositionally biased region" description="Polar residues" evidence="1">
    <location>
        <begin position="393"/>
        <end position="407"/>
    </location>
</feature>
<proteinExistence type="predicted"/>
<reference evidence="2 3" key="1">
    <citation type="submission" date="2022-03" db="EMBL/GenBank/DDBJ databases">
        <authorList>
            <person name="Nunn A."/>
            <person name="Chopra R."/>
            <person name="Nunn A."/>
            <person name="Contreras Garrido A."/>
        </authorList>
    </citation>
    <scope>NUCLEOTIDE SEQUENCE [LARGE SCALE GENOMIC DNA]</scope>
</reference>
<dbReference type="PANTHER" id="PTHR34361">
    <property type="entry name" value="OS08G0157800 PROTEIN"/>
    <property type="match status" value="1"/>
</dbReference>
<dbReference type="AlphaFoldDB" id="A0AAU9R6R8"/>
<dbReference type="EMBL" id="OU466857">
    <property type="protein sequence ID" value="CAH2035081.1"/>
    <property type="molecule type" value="Genomic_DNA"/>
</dbReference>